<organism evidence="2 3">
    <name type="scientific">Escherichia coli</name>
    <dbReference type="NCBI Taxonomy" id="562"/>
    <lineage>
        <taxon>Bacteria</taxon>
        <taxon>Pseudomonadati</taxon>
        <taxon>Pseudomonadota</taxon>
        <taxon>Gammaproteobacteria</taxon>
        <taxon>Enterobacterales</taxon>
        <taxon>Enterobacteriaceae</taxon>
        <taxon>Escherichia</taxon>
    </lineage>
</organism>
<reference evidence="1" key="3">
    <citation type="submission" date="2021-03" db="EMBL/GenBank/DDBJ databases">
        <authorList>
            <consortium name="NCBI Pathogen Detection Project"/>
        </authorList>
    </citation>
    <scope>NUCLEOTIDE SEQUENCE</scope>
    <source>
        <strain evidence="1">SJP41</strain>
    </source>
</reference>
<dbReference type="AlphaFoldDB" id="A0A1M1DNT5"/>
<evidence type="ECO:0000313" key="1">
    <source>
        <dbReference type="EMBL" id="HAZ7491918.1"/>
    </source>
</evidence>
<reference evidence="2 3" key="2">
    <citation type="journal article" date="2019" name="Nat. Med.">
        <title>A library of human gut bacterial isolates paired with longitudinal multiomics data enables mechanistic microbiome research.</title>
        <authorList>
            <person name="Poyet M."/>
            <person name="Groussin M."/>
            <person name="Gibbons S.M."/>
            <person name="Avila-Pacheco J."/>
            <person name="Jiang X."/>
            <person name="Kearney S.M."/>
            <person name="Perrotta A.R."/>
            <person name="Berdy B."/>
            <person name="Zhao S."/>
            <person name="Lieberman T.D."/>
            <person name="Swanson P.K."/>
            <person name="Smith M."/>
            <person name="Roesemann S."/>
            <person name="Alexander J.E."/>
            <person name="Rich S.A."/>
            <person name="Livny J."/>
            <person name="Vlamakis H."/>
            <person name="Clish C."/>
            <person name="Bullock K."/>
            <person name="Deik A."/>
            <person name="Scott J."/>
            <person name="Pierce K.A."/>
            <person name="Xavier R.J."/>
            <person name="Alm E.J."/>
        </authorList>
    </citation>
    <scope>NUCLEOTIDE SEQUENCE [LARGE SCALE GENOMIC DNA]</scope>
    <source>
        <strain evidence="2 3">BIOML-A112</strain>
    </source>
</reference>
<dbReference type="Proteomes" id="UP000475070">
    <property type="component" value="Unassembled WGS sequence"/>
</dbReference>
<dbReference type="EMBL" id="WXKQ01000010">
    <property type="protein sequence ID" value="NAG20391.1"/>
    <property type="molecule type" value="Genomic_DNA"/>
</dbReference>
<gene>
    <name evidence="2" type="ORF">GUC01_15355</name>
    <name evidence="1" type="ORF">J8F57_002121</name>
</gene>
<sequence length="127" mass="14376">MMNTVLNSREEALDRGKLISLDDEALDAGLPLDLAITLPAHKYCLEDRNDNDIRDLLKGVEMAAVVAFISHQPPQRTIRIDYRWVLSQKTNGSTQQQTVRLTLRVHFSEQDIPIAATLGLMGERFPY</sequence>
<accession>A0A1M1DNT5</accession>
<dbReference type="Proteomes" id="UP000868636">
    <property type="component" value="Unassembled WGS sequence"/>
</dbReference>
<dbReference type="RefSeq" id="WP_023155786.1">
    <property type="nucleotide sequence ID" value="NZ_AP022409.1"/>
</dbReference>
<protein>
    <submittedName>
        <fullName evidence="2">Uncharacterized protein</fullName>
    </submittedName>
</protein>
<name>A0A1M1DNT5_ECOLX</name>
<evidence type="ECO:0000313" key="3">
    <source>
        <dbReference type="Proteomes" id="UP000475070"/>
    </source>
</evidence>
<proteinExistence type="predicted"/>
<dbReference type="EMBL" id="DADPIR010000012">
    <property type="protein sequence ID" value="HAZ7491918.1"/>
    <property type="molecule type" value="Genomic_DNA"/>
</dbReference>
<reference evidence="1" key="1">
    <citation type="journal article" date="2018" name="Genome Biol.">
        <title>SKESA: strategic k-mer extension for scrupulous assemblies.</title>
        <authorList>
            <person name="Souvorov A."/>
            <person name="Agarwala R."/>
            <person name="Lipman D.J."/>
        </authorList>
    </citation>
    <scope>NUCLEOTIDE SEQUENCE</scope>
    <source>
        <strain evidence="1">SJP41</strain>
    </source>
</reference>
<comment type="caution">
    <text evidence="2">The sequence shown here is derived from an EMBL/GenBank/DDBJ whole genome shotgun (WGS) entry which is preliminary data.</text>
</comment>
<evidence type="ECO:0000313" key="2">
    <source>
        <dbReference type="EMBL" id="NAG20391.1"/>
    </source>
</evidence>